<dbReference type="PANTHER" id="PTHR21540">
    <property type="entry name" value="RING FINGER AND SWIM DOMAIN-CONTAINING PROTEIN 2"/>
    <property type="match status" value="1"/>
</dbReference>
<dbReference type="CDD" id="cd16494">
    <property type="entry name" value="RING-CH-C4HC3_ZSWM2"/>
    <property type="match status" value="1"/>
</dbReference>
<keyword evidence="3" id="KW-0862">Zinc</keyword>
<feature type="compositionally biased region" description="Polar residues" evidence="5">
    <location>
        <begin position="743"/>
        <end position="756"/>
    </location>
</feature>
<gene>
    <name evidence="8" type="ORF">KUTeg_008343</name>
</gene>
<comment type="caution">
    <text evidence="8">The sequence shown here is derived from an EMBL/GenBank/DDBJ whole genome shotgun (WGS) entry which is preliminary data.</text>
</comment>
<dbReference type="PROSITE" id="PS50089">
    <property type="entry name" value="ZF_RING_2"/>
    <property type="match status" value="2"/>
</dbReference>
<dbReference type="EMBL" id="JARBDR010000342">
    <property type="protein sequence ID" value="KAJ8313782.1"/>
    <property type="molecule type" value="Genomic_DNA"/>
</dbReference>
<keyword evidence="1" id="KW-0479">Metal-binding</keyword>
<proteinExistence type="predicted"/>
<evidence type="ECO:0000256" key="2">
    <source>
        <dbReference type="ARBA" id="ARBA00022771"/>
    </source>
</evidence>
<evidence type="ECO:0000256" key="3">
    <source>
        <dbReference type="ARBA" id="ARBA00022833"/>
    </source>
</evidence>
<protein>
    <recommendedName>
        <fullName evidence="10">E3 ubiquitin-protein ligase ZSWIM2</fullName>
    </recommendedName>
</protein>
<dbReference type="SMART" id="SM00184">
    <property type="entry name" value="RING"/>
    <property type="match status" value="2"/>
</dbReference>
<dbReference type="Gene3D" id="3.30.40.10">
    <property type="entry name" value="Zinc/RING finger domain, C3HC4 (zinc finger)"/>
    <property type="match status" value="2"/>
</dbReference>
<evidence type="ECO:0000256" key="5">
    <source>
        <dbReference type="SAM" id="MobiDB-lite"/>
    </source>
</evidence>
<dbReference type="InterPro" id="IPR043145">
    <property type="entry name" value="Znf_ZZ_sf"/>
</dbReference>
<dbReference type="InterPro" id="IPR013083">
    <property type="entry name" value="Znf_RING/FYVE/PHD"/>
</dbReference>
<dbReference type="PROSITE" id="PS50135">
    <property type="entry name" value="ZF_ZZ_2"/>
    <property type="match status" value="1"/>
</dbReference>
<dbReference type="SMART" id="SM00291">
    <property type="entry name" value="ZnF_ZZ"/>
    <property type="match status" value="1"/>
</dbReference>
<name>A0ABQ9FD54_TEGGR</name>
<dbReference type="CDD" id="cd02338">
    <property type="entry name" value="ZZ_PCMF_like"/>
    <property type="match status" value="1"/>
</dbReference>
<feature type="domain" description="RING-type" evidence="6">
    <location>
        <begin position="311"/>
        <end position="353"/>
    </location>
</feature>
<evidence type="ECO:0000313" key="8">
    <source>
        <dbReference type="EMBL" id="KAJ8313782.1"/>
    </source>
</evidence>
<accession>A0ABQ9FD54</accession>
<evidence type="ECO:0000259" key="6">
    <source>
        <dbReference type="PROSITE" id="PS50089"/>
    </source>
</evidence>
<dbReference type="Pfam" id="PF13639">
    <property type="entry name" value="zf-RING_2"/>
    <property type="match status" value="1"/>
</dbReference>
<evidence type="ECO:0008006" key="10">
    <source>
        <dbReference type="Google" id="ProtNLM"/>
    </source>
</evidence>
<feature type="compositionally biased region" description="Polar residues" evidence="5">
    <location>
        <begin position="699"/>
        <end position="709"/>
    </location>
</feature>
<organism evidence="8 9">
    <name type="scientific">Tegillarca granosa</name>
    <name type="common">Malaysian cockle</name>
    <name type="synonym">Anadara granosa</name>
    <dbReference type="NCBI Taxonomy" id="220873"/>
    <lineage>
        <taxon>Eukaryota</taxon>
        <taxon>Metazoa</taxon>
        <taxon>Spiralia</taxon>
        <taxon>Lophotrochozoa</taxon>
        <taxon>Mollusca</taxon>
        <taxon>Bivalvia</taxon>
        <taxon>Autobranchia</taxon>
        <taxon>Pteriomorphia</taxon>
        <taxon>Arcoida</taxon>
        <taxon>Arcoidea</taxon>
        <taxon>Arcidae</taxon>
        <taxon>Tegillarca</taxon>
    </lineage>
</organism>
<feature type="compositionally biased region" description="Polar residues" evidence="5">
    <location>
        <begin position="660"/>
        <end position="676"/>
    </location>
</feature>
<dbReference type="Pfam" id="PF00569">
    <property type="entry name" value="ZZ"/>
    <property type="match status" value="1"/>
</dbReference>
<feature type="region of interest" description="Disordered" evidence="5">
    <location>
        <begin position="365"/>
        <end position="390"/>
    </location>
</feature>
<dbReference type="Gene3D" id="3.30.60.90">
    <property type="match status" value="1"/>
</dbReference>
<feature type="region of interest" description="Disordered" evidence="5">
    <location>
        <begin position="740"/>
        <end position="771"/>
    </location>
</feature>
<dbReference type="Proteomes" id="UP001217089">
    <property type="component" value="Unassembled WGS sequence"/>
</dbReference>
<dbReference type="InterPro" id="IPR000433">
    <property type="entry name" value="Znf_ZZ"/>
</dbReference>
<evidence type="ECO:0000259" key="7">
    <source>
        <dbReference type="PROSITE" id="PS50135"/>
    </source>
</evidence>
<feature type="domain" description="ZZ-type" evidence="7">
    <location>
        <begin position="185"/>
        <end position="236"/>
    </location>
</feature>
<evidence type="ECO:0000256" key="1">
    <source>
        <dbReference type="ARBA" id="ARBA00022723"/>
    </source>
</evidence>
<keyword evidence="2 4" id="KW-0863">Zinc-finger</keyword>
<reference evidence="8 9" key="1">
    <citation type="submission" date="2022-12" db="EMBL/GenBank/DDBJ databases">
        <title>Chromosome-level genome of Tegillarca granosa.</title>
        <authorList>
            <person name="Kim J."/>
        </authorList>
    </citation>
    <scope>NUCLEOTIDE SEQUENCE [LARGE SCALE GENOMIC DNA]</scope>
    <source>
        <strain evidence="8">Teg-2019</strain>
        <tissue evidence="8">Adductor muscle</tissue>
    </source>
</reference>
<dbReference type="InterPro" id="IPR039903">
    <property type="entry name" value="Zswim2"/>
</dbReference>
<feature type="region of interest" description="Disordered" evidence="5">
    <location>
        <begin position="647"/>
        <end position="717"/>
    </location>
</feature>
<dbReference type="SUPFAM" id="SSF57850">
    <property type="entry name" value="RING/U-box"/>
    <property type="match status" value="3"/>
</dbReference>
<dbReference type="CDD" id="cd16486">
    <property type="entry name" value="mRING-H2-C3H2C2D_ZSWM2"/>
    <property type="match status" value="1"/>
</dbReference>
<evidence type="ECO:0000313" key="9">
    <source>
        <dbReference type="Proteomes" id="UP001217089"/>
    </source>
</evidence>
<sequence>MARSTQWRRSCNDLVFWRQCEALNATIYILRETGPTGFLLKEDGEMTWQLGLVEREINDILRGITLQQQQRRQTQSSRYKKAFGSSNVGDGRQTIQQREIGENDVCPICQDELLAKHLPVTYCKFGCGNSIHIKCMKIWADHQKTSGDSVIKCPFCREDFGPIELLNQENRNAGGPVQGGRMDRHLGTNCQSCHTSPIEGKCYRCTSCVDFHLCQSCFNTPIHTQHSFEYRHKRNQRWRVAQRTYGAVLPQAVVDDLLNRELSESDYDLLTQLDSNVSAPSSDIPDNVVQSFPLEKIREGSSSLLAPGIQCRICLRGYEIGQLVRKLPRCKHKFHKDCIDNWLLHSHPTCPIDGNIVWHPIMEDQDEEEEDQRNRISRPPRKDNSVKQSRTLNLEIPGIGIARQLESSNNQTTPSANNNRRLGTLRQMRNNQQVDTETLRASFALSGTALGYGNDGLEETTQALDLPGSRLLARTQLRRANLTQQIINNGEVDENIAYRSALNHLNYGATNSGTLGNGLELQGNSVLPFDVRFVSQDQNGTSATQNTIRSHLSHLLADSDPENSDETGNVNSHRYHSLRNALLSSTEIRSPLRELAPVLESDQENVNVDPPNEERVSTNDVGMAVASSAFPTPVPNSIEDINKGIHRNSNAAMTPPPEQGSPQIYHGSNASVSSAPSVLVRSHHSNESQIQKKQKENAQRNVSVQNENQRVVVPTRDQPLSIDTNSIMDRLQMFTDLYLGNDPRQQGATNENQRVQTRLPPRPPRRQISDHIAATARRRAQMRRRRRDDISLEGTAAYSNVTFRDILN</sequence>
<dbReference type="PROSITE" id="PS01357">
    <property type="entry name" value="ZF_ZZ_1"/>
    <property type="match status" value="1"/>
</dbReference>
<dbReference type="PANTHER" id="PTHR21540:SF3">
    <property type="entry name" value="E3 UBIQUITIN-PROTEIN LIGASE ZSWIM2"/>
    <property type="match status" value="1"/>
</dbReference>
<keyword evidence="9" id="KW-1185">Reference proteome</keyword>
<dbReference type="InterPro" id="IPR001841">
    <property type="entry name" value="Znf_RING"/>
</dbReference>
<evidence type="ECO:0000256" key="4">
    <source>
        <dbReference type="PROSITE-ProRule" id="PRU00228"/>
    </source>
</evidence>
<feature type="domain" description="RING-type" evidence="6">
    <location>
        <begin position="106"/>
        <end position="157"/>
    </location>
</feature>